<keyword evidence="2" id="KW-0175">Coiled coil</keyword>
<keyword evidence="1" id="KW-0238">DNA-binding</keyword>
<sequence>MGEHRQIGEVAERTKLSLRTIRHYEEVGLVPPSARSKGGFRLYSEADVQRLLLIRRMKPLGFTLEEMADLLNLVDRLATEVQTEERAALLDRLTMYREAAGQRITALREQLEVAMSFADQLQERLDLHADSRGSNLH</sequence>
<feature type="domain" description="HTH merR-type" evidence="3">
    <location>
        <begin position="6"/>
        <end position="73"/>
    </location>
</feature>
<accession>A0ABP4PSA9</accession>
<name>A0ABP4PSA9_9ACTN</name>
<dbReference type="SUPFAM" id="SSF46955">
    <property type="entry name" value="Putative DNA-binding domain"/>
    <property type="match status" value="1"/>
</dbReference>
<dbReference type="SMART" id="SM00422">
    <property type="entry name" value="HTH_MERR"/>
    <property type="match status" value="1"/>
</dbReference>
<gene>
    <name evidence="4" type="ORF">GCM10009789_46500</name>
</gene>
<evidence type="ECO:0000259" key="3">
    <source>
        <dbReference type="PROSITE" id="PS50937"/>
    </source>
</evidence>
<dbReference type="InterPro" id="IPR009061">
    <property type="entry name" value="DNA-bd_dom_put_sf"/>
</dbReference>
<dbReference type="InterPro" id="IPR047057">
    <property type="entry name" value="MerR_fam"/>
</dbReference>
<comment type="caution">
    <text evidence="4">The sequence shown here is derived from an EMBL/GenBank/DDBJ whole genome shotgun (WGS) entry which is preliminary data.</text>
</comment>
<dbReference type="Gene3D" id="1.10.1660.10">
    <property type="match status" value="1"/>
</dbReference>
<protein>
    <submittedName>
        <fullName evidence="4">MerR family transcriptional regulator</fullName>
    </submittedName>
</protein>
<evidence type="ECO:0000256" key="2">
    <source>
        <dbReference type="SAM" id="Coils"/>
    </source>
</evidence>
<evidence type="ECO:0000256" key="1">
    <source>
        <dbReference type="ARBA" id="ARBA00023125"/>
    </source>
</evidence>
<dbReference type="RefSeq" id="WP_344217241.1">
    <property type="nucleotide sequence ID" value="NZ_BAAAOS010000032.1"/>
</dbReference>
<dbReference type="PANTHER" id="PTHR30204">
    <property type="entry name" value="REDOX-CYCLING DRUG-SENSING TRANSCRIPTIONAL ACTIVATOR SOXR"/>
    <property type="match status" value="1"/>
</dbReference>
<organism evidence="4 5">
    <name type="scientific">Kribbella sancticallisti</name>
    <dbReference type="NCBI Taxonomy" id="460087"/>
    <lineage>
        <taxon>Bacteria</taxon>
        <taxon>Bacillati</taxon>
        <taxon>Actinomycetota</taxon>
        <taxon>Actinomycetes</taxon>
        <taxon>Propionibacteriales</taxon>
        <taxon>Kribbellaceae</taxon>
        <taxon>Kribbella</taxon>
    </lineage>
</organism>
<dbReference type="PRINTS" id="PR00040">
    <property type="entry name" value="HTHMERR"/>
</dbReference>
<proteinExistence type="predicted"/>
<dbReference type="Proteomes" id="UP001500393">
    <property type="component" value="Unassembled WGS sequence"/>
</dbReference>
<evidence type="ECO:0000313" key="4">
    <source>
        <dbReference type="EMBL" id="GAA1587685.1"/>
    </source>
</evidence>
<dbReference type="InterPro" id="IPR000551">
    <property type="entry name" value="MerR-type_HTH_dom"/>
</dbReference>
<dbReference type="PROSITE" id="PS50937">
    <property type="entry name" value="HTH_MERR_2"/>
    <property type="match status" value="1"/>
</dbReference>
<dbReference type="PANTHER" id="PTHR30204:SF93">
    <property type="entry name" value="HTH MERR-TYPE DOMAIN-CONTAINING PROTEIN"/>
    <property type="match status" value="1"/>
</dbReference>
<evidence type="ECO:0000313" key="5">
    <source>
        <dbReference type="Proteomes" id="UP001500393"/>
    </source>
</evidence>
<keyword evidence="5" id="KW-1185">Reference proteome</keyword>
<feature type="coiled-coil region" evidence="2">
    <location>
        <begin position="67"/>
        <end position="124"/>
    </location>
</feature>
<reference evidence="5" key="1">
    <citation type="journal article" date="2019" name="Int. J. Syst. Evol. Microbiol.">
        <title>The Global Catalogue of Microorganisms (GCM) 10K type strain sequencing project: providing services to taxonomists for standard genome sequencing and annotation.</title>
        <authorList>
            <consortium name="The Broad Institute Genomics Platform"/>
            <consortium name="The Broad Institute Genome Sequencing Center for Infectious Disease"/>
            <person name="Wu L."/>
            <person name="Ma J."/>
        </authorList>
    </citation>
    <scope>NUCLEOTIDE SEQUENCE [LARGE SCALE GENOMIC DNA]</scope>
    <source>
        <strain evidence="5">JCM 14969</strain>
    </source>
</reference>
<dbReference type="EMBL" id="BAAAOS010000032">
    <property type="protein sequence ID" value="GAA1587685.1"/>
    <property type="molecule type" value="Genomic_DNA"/>
</dbReference>
<dbReference type="Pfam" id="PF13411">
    <property type="entry name" value="MerR_1"/>
    <property type="match status" value="1"/>
</dbReference>